<dbReference type="SMART" id="SM01118">
    <property type="entry name" value="CYTH"/>
    <property type="match status" value="1"/>
</dbReference>
<accession>A0AAT9GRC8</accession>
<dbReference type="NCBIfam" id="TIGR00318">
    <property type="entry name" value="cyaB"/>
    <property type="match status" value="1"/>
</dbReference>
<dbReference type="AlphaFoldDB" id="A0AAT9GRC8"/>
<dbReference type="PANTHER" id="PTHR21028:SF2">
    <property type="entry name" value="CYTH DOMAIN-CONTAINING PROTEIN"/>
    <property type="match status" value="1"/>
</dbReference>
<dbReference type="RefSeq" id="WP_369611482.1">
    <property type="nucleotide sequence ID" value="NZ_AP031322.1"/>
</dbReference>
<dbReference type="InterPro" id="IPR008173">
    <property type="entry name" value="Adenylyl_cyclase_CyaB"/>
</dbReference>
<organism evidence="2">
    <name type="scientific">Sulfurisphaera javensis</name>
    <dbReference type="NCBI Taxonomy" id="2049879"/>
    <lineage>
        <taxon>Archaea</taxon>
        <taxon>Thermoproteota</taxon>
        <taxon>Thermoprotei</taxon>
        <taxon>Sulfolobales</taxon>
        <taxon>Sulfolobaceae</taxon>
        <taxon>Sulfurisphaera</taxon>
    </lineage>
</organism>
<dbReference type="Gene3D" id="2.40.320.10">
    <property type="entry name" value="Hypothetical Protein Pfu-838710-001"/>
    <property type="match status" value="1"/>
</dbReference>
<dbReference type="GeneID" id="92354217"/>
<dbReference type="Pfam" id="PF01928">
    <property type="entry name" value="CYTH"/>
    <property type="match status" value="1"/>
</dbReference>
<evidence type="ECO:0000259" key="1">
    <source>
        <dbReference type="PROSITE" id="PS51707"/>
    </source>
</evidence>
<gene>
    <name evidence="2" type="primary">cyaB</name>
    <name evidence="2" type="ORF">SJAV_12790</name>
</gene>
<dbReference type="SUPFAM" id="SSF55154">
    <property type="entry name" value="CYTH-like phosphatases"/>
    <property type="match status" value="1"/>
</dbReference>
<dbReference type="KEGG" id="sjv:SJAV_12790"/>
<dbReference type="InterPro" id="IPR023577">
    <property type="entry name" value="CYTH_domain"/>
</dbReference>
<protein>
    <submittedName>
        <fullName evidence="2">Class IV adenylate cyclase</fullName>
    </submittedName>
</protein>
<feature type="domain" description="CYTH" evidence="1">
    <location>
        <begin position="5"/>
        <end position="175"/>
    </location>
</feature>
<dbReference type="EMBL" id="AP031322">
    <property type="protein sequence ID" value="BFH73335.1"/>
    <property type="molecule type" value="Genomic_DNA"/>
</dbReference>
<dbReference type="PANTHER" id="PTHR21028">
    <property type="entry name" value="SI:CH211-156B7.4"/>
    <property type="match status" value="1"/>
</dbReference>
<sequence>MSHIEREIKIKLISPKLEDIERKLNEKYKPINEEYQVDIYYNSPVRDFRKTDEALRLRVINNNMIELTYKGPKLSQQSKSREEIIVKVDNLNSMDLILQRLGFIKTLKIEKIRKNYKIDKFIVSLDKVTDLGEFIEIEGINVKEEELTQFVNTFLKEFNILGEKTLKSYLELLIDKLEKTPNSNTY</sequence>
<name>A0AAT9GRC8_9CREN</name>
<dbReference type="CDD" id="cd07890">
    <property type="entry name" value="CYTH-like_AC_IV-like"/>
    <property type="match status" value="1"/>
</dbReference>
<proteinExistence type="predicted"/>
<reference evidence="2" key="1">
    <citation type="submission" date="2024-03" db="EMBL/GenBank/DDBJ databases">
        <title>Complete genome sequence of Sulfurisphaera javensis strain KD-1.</title>
        <authorList>
            <person name="Sakai H."/>
            <person name="Nur N."/>
            <person name="Suwanto A."/>
            <person name="Kurosawa N."/>
        </authorList>
    </citation>
    <scope>NUCLEOTIDE SEQUENCE</scope>
    <source>
        <strain evidence="2">KD-1</strain>
    </source>
</reference>
<dbReference type="PROSITE" id="PS51707">
    <property type="entry name" value="CYTH"/>
    <property type="match status" value="1"/>
</dbReference>
<evidence type="ECO:0000313" key="2">
    <source>
        <dbReference type="EMBL" id="BFH73335.1"/>
    </source>
</evidence>
<dbReference type="InterPro" id="IPR033469">
    <property type="entry name" value="CYTH-like_dom_sf"/>
</dbReference>